<feature type="compositionally biased region" description="Basic and acidic residues" evidence="1">
    <location>
        <begin position="80"/>
        <end position="102"/>
    </location>
</feature>
<name>A0AAN7WB35_9PEZI</name>
<feature type="region of interest" description="Disordered" evidence="1">
    <location>
        <begin position="165"/>
        <end position="242"/>
    </location>
</feature>
<evidence type="ECO:0000313" key="2">
    <source>
        <dbReference type="EMBL" id="KAK5699873.1"/>
    </source>
</evidence>
<feature type="compositionally biased region" description="Low complexity" evidence="1">
    <location>
        <begin position="103"/>
        <end position="116"/>
    </location>
</feature>
<sequence>MVRNCYAAALSSGAHPSGAPSYRDRDCTVFNAAVEDLDGNVIEFVYRQEVEPELEEHQSVEAPQDSRVLSWQQSVANSGLHDDQKSLDSRASRARSRADTVRDLVSSASRSVRSQSEAPTPGLTRARTLPAAEFPSKAMLGTMLGATAGAALAWAMMQSEGKSARDEAAFATSTRSQSSTRQSSHDINTHRNYSTTESHAPKTHRSQSVTESARSRNYPPRSLARAMGSSRRAIEQGPSNYDGEVDEVISRYTTSRRPTPLQRSKTIDAIDYAPMSRSGRESRYTAKRSTTLPYAEPVVYAEVAESTRSTARYTAASHRGTREPAFDERDEAAETAANEHTSRHTSGSRRSPRNLVQDEDLDLKRRDSGISMGSHRSHRSRHSTTDDDRRSSASTLKAARRGSSHHEPAPGPPVSSKLPSHVSSARAQSYVTAAQVPIPRSQQGVGYAEDSADESDGLGDAKTVVPDDSISCVDFSKPRSTTRSSHTRSKHASKASEAGSDRTVRQAKGSSSRHSAATLPARGAEHHYSSNGRKRSTVSYA</sequence>
<feature type="compositionally biased region" description="Low complexity" evidence="1">
    <location>
        <begin position="172"/>
        <end position="182"/>
    </location>
</feature>
<evidence type="ECO:0000313" key="3">
    <source>
        <dbReference type="Proteomes" id="UP001310594"/>
    </source>
</evidence>
<feature type="region of interest" description="Disordered" evidence="1">
    <location>
        <begin position="77"/>
        <end position="128"/>
    </location>
</feature>
<accession>A0AAN7WB35</accession>
<reference evidence="2" key="1">
    <citation type="submission" date="2023-08" db="EMBL/GenBank/DDBJ databases">
        <title>Black Yeasts Isolated from many extreme environments.</title>
        <authorList>
            <person name="Coleine C."/>
            <person name="Stajich J.E."/>
            <person name="Selbmann L."/>
        </authorList>
    </citation>
    <scope>NUCLEOTIDE SEQUENCE</scope>
    <source>
        <strain evidence="2">CCFEE 5810</strain>
    </source>
</reference>
<dbReference type="PANTHER" id="PTHR35006">
    <property type="entry name" value="GLYOXALASE FAMILY PROTEIN (AFU_ORTHOLOGUE AFUA_5G14830)"/>
    <property type="match status" value="1"/>
</dbReference>
<protein>
    <recommendedName>
        <fullName evidence="4">VOC domain-containing protein</fullName>
    </recommendedName>
</protein>
<dbReference type="Proteomes" id="UP001310594">
    <property type="component" value="Unassembled WGS sequence"/>
</dbReference>
<feature type="compositionally biased region" description="Basic residues" evidence="1">
    <location>
        <begin position="532"/>
        <end position="541"/>
    </location>
</feature>
<dbReference type="AlphaFoldDB" id="A0AAN7WB35"/>
<feature type="compositionally biased region" description="Polar residues" evidence="1">
    <location>
        <begin position="417"/>
        <end position="432"/>
    </location>
</feature>
<comment type="caution">
    <text evidence="2">The sequence shown here is derived from an EMBL/GenBank/DDBJ whole genome shotgun (WGS) entry which is preliminary data.</text>
</comment>
<dbReference type="PANTHER" id="PTHR35006:SF3">
    <property type="entry name" value="GLYOXALASE FAMILY PROTEIN (AFU_ORTHOLOGUE AFUA_3G06020)"/>
    <property type="match status" value="1"/>
</dbReference>
<proteinExistence type="predicted"/>
<gene>
    <name evidence="2" type="ORF">LTR97_006006</name>
</gene>
<feature type="region of interest" description="Disordered" evidence="1">
    <location>
        <begin position="305"/>
        <end position="541"/>
    </location>
</feature>
<dbReference type="InterPro" id="IPR029068">
    <property type="entry name" value="Glyas_Bleomycin-R_OHBP_Dase"/>
</dbReference>
<dbReference type="Gene3D" id="3.10.180.10">
    <property type="entry name" value="2,3-Dihydroxybiphenyl 1,2-Dioxygenase, domain 1"/>
    <property type="match status" value="1"/>
</dbReference>
<evidence type="ECO:0008006" key="4">
    <source>
        <dbReference type="Google" id="ProtNLM"/>
    </source>
</evidence>
<organism evidence="2 3">
    <name type="scientific">Elasticomyces elasticus</name>
    <dbReference type="NCBI Taxonomy" id="574655"/>
    <lineage>
        <taxon>Eukaryota</taxon>
        <taxon>Fungi</taxon>
        <taxon>Dikarya</taxon>
        <taxon>Ascomycota</taxon>
        <taxon>Pezizomycotina</taxon>
        <taxon>Dothideomycetes</taxon>
        <taxon>Dothideomycetidae</taxon>
        <taxon>Mycosphaerellales</taxon>
        <taxon>Teratosphaeriaceae</taxon>
        <taxon>Elasticomyces</taxon>
    </lineage>
</organism>
<dbReference type="EMBL" id="JAVRQU010000008">
    <property type="protein sequence ID" value="KAK5699873.1"/>
    <property type="molecule type" value="Genomic_DNA"/>
</dbReference>
<evidence type="ECO:0000256" key="1">
    <source>
        <dbReference type="SAM" id="MobiDB-lite"/>
    </source>
</evidence>